<dbReference type="Proteomes" id="UP000546007">
    <property type="component" value="Unassembled WGS sequence"/>
</dbReference>
<dbReference type="Gene3D" id="2.60.120.1440">
    <property type="match status" value="1"/>
</dbReference>
<accession>A0A7W6N005</accession>
<evidence type="ECO:0000259" key="2">
    <source>
        <dbReference type="Pfam" id="PF04773"/>
    </source>
</evidence>
<evidence type="ECO:0000313" key="4">
    <source>
        <dbReference type="EMBL" id="MBB4027500.1"/>
    </source>
</evidence>
<dbReference type="PANTHER" id="PTHR30273">
    <property type="entry name" value="PERIPLASMIC SIGNAL SENSOR AND SIGMA FACTOR ACTIVATOR FECR-RELATED"/>
    <property type="match status" value="1"/>
</dbReference>
<name>A0A7W6N005_9BACT</name>
<proteinExistence type="predicted"/>
<dbReference type="GO" id="GO:0016989">
    <property type="term" value="F:sigma factor antagonist activity"/>
    <property type="evidence" value="ECO:0007669"/>
    <property type="project" value="TreeGrafter"/>
</dbReference>
<dbReference type="PANTHER" id="PTHR30273:SF2">
    <property type="entry name" value="PROTEIN FECR"/>
    <property type="match status" value="1"/>
</dbReference>
<evidence type="ECO:0000259" key="3">
    <source>
        <dbReference type="Pfam" id="PF16344"/>
    </source>
</evidence>
<evidence type="ECO:0000256" key="1">
    <source>
        <dbReference type="SAM" id="Phobius"/>
    </source>
</evidence>
<keyword evidence="1" id="KW-0812">Transmembrane</keyword>
<gene>
    <name evidence="4" type="ORF">GGR14_003312</name>
</gene>
<dbReference type="InterPro" id="IPR006860">
    <property type="entry name" value="FecR"/>
</dbReference>
<dbReference type="EMBL" id="JACIES010000010">
    <property type="protein sequence ID" value="MBB4027500.1"/>
    <property type="molecule type" value="Genomic_DNA"/>
</dbReference>
<dbReference type="Pfam" id="PF16344">
    <property type="entry name" value="FecR_C"/>
    <property type="match status" value="1"/>
</dbReference>
<sequence>MKWNALSDKTEWLLKKITEHTEEPIDDNMLKQLADKLQEKGYVSKKLREQQRFNYLKAYQQVVQPRKRWVSPGLLKIAAAIIILIGTGTFLYFQQLPELTPTPDELFLTEVHPGTRKAFLIKHDGLEIELKGDSVKIDEQNGINIHIDSMGLRYDTEQAQQQTATLYNTLVVPRGGEYSLVLADGTKVWLNADSELRYPIQFTGNTREVSVVGEAFFEVTKQEGKPFIVKTSLGNITVLGTQFNVCNYPGKEKLVTTLVQGKVSCDLPNGKSIVLAPDQQLSINGSGESKLRTVDTKYFTCWKDGMFLFEEMRMEDILEQLSRWYDIHIFYTNEEVKDLHFSGDLSRFKDIITFIEMFEKSADVKLTLKGNTLTVGL</sequence>
<feature type="domain" description="FecR protein" evidence="2">
    <location>
        <begin position="170"/>
        <end position="263"/>
    </location>
</feature>
<keyword evidence="5" id="KW-1185">Reference proteome</keyword>
<dbReference type="GeneID" id="93103121"/>
<evidence type="ECO:0000313" key="5">
    <source>
        <dbReference type="Proteomes" id="UP000546007"/>
    </source>
</evidence>
<keyword evidence="1" id="KW-1133">Transmembrane helix</keyword>
<dbReference type="FunFam" id="2.60.120.1440:FF:000001">
    <property type="entry name" value="Putative anti-sigma factor"/>
    <property type="match status" value="1"/>
</dbReference>
<dbReference type="RefSeq" id="WP_124316942.1">
    <property type="nucleotide sequence ID" value="NZ_AP028155.1"/>
</dbReference>
<evidence type="ECO:0008006" key="6">
    <source>
        <dbReference type="Google" id="ProtNLM"/>
    </source>
</evidence>
<reference evidence="4 5" key="1">
    <citation type="submission" date="2020-08" db="EMBL/GenBank/DDBJ databases">
        <title>Genomic Encyclopedia of Type Strains, Phase IV (KMG-IV): sequencing the most valuable type-strain genomes for metagenomic binning, comparative biology and taxonomic classification.</title>
        <authorList>
            <person name="Goeker M."/>
        </authorList>
    </citation>
    <scope>NUCLEOTIDE SEQUENCE [LARGE SCALE GENOMIC DNA]</scope>
    <source>
        <strain evidence="4 5">DSM 105721</strain>
    </source>
</reference>
<feature type="transmembrane region" description="Helical" evidence="1">
    <location>
        <begin position="74"/>
        <end position="93"/>
    </location>
</feature>
<dbReference type="InterPro" id="IPR032508">
    <property type="entry name" value="FecR_C"/>
</dbReference>
<feature type="domain" description="Protein FecR C-terminal" evidence="3">
    <location>
        <begin position="307"/>
        <end position="375"/>
    </location>
</feature>
<keyword evidence="1" id="KW-0472">Membrane</keyword>
<dbReference type="OrthoDB" id="653086at2"/>
<dbReference type="AlphaFoldDB" id="A0A7W6N005"/>
<comment type="caution">
    <text evidence="4">The sequence shown here is derived from an EMBL/GenBank/DDBJ whole genome shotgun (WGS) entry which is preliminary data.</text>
</comment>
<organism evidence="4 5">
    <name type="scientific">Butyricimonas faecihominis</name>
    <dbReference type="NCBI Taxonomy" id="1472416"/>
    <lineage>
        <taxon>Bacteria</taxon>
        <taxon>Pseudomonadati</taxon>
        <taxon>Bacteroidota</taxon>
        <taxon>Bacteroidia</taxon>
        <taxon>Bacteroidales</taxon>
        <taxon>Odoribacteraceae</taxon>
        <taxon>Butyricimonas</taxon>
    </lineage>
</organism>
<dbReference type="Gene3D" id="3.55.50.30">
    <property type="match status" value="1"/>
</dbReference>
<protein>
    <recommendedName>
        <fullName evidence="6">FecR family protein</fullName>
    </recommendedName>
</protein>
<dbReference type="Pfam" id="PF04773">
    <property type="entry name" value="FecR"/>
    <property type="match status" value="1"/>
</dbReference>
<dbReference type="InterPro" id="IPR012373">
    <property type="entry name" value="Ferrdict_sens_TM"/>
</dbReference>